<organism evidence="1 2">
    <name type="scientific">Salinirubrum litoreum</name>
    <dbReference type="NCBI Taxonomy" id="1126234"/>
    <lineage>
        <taxon>Archaea</taxon>
        <taxon>Methanobacteriati</taxon>
        <taxon>Methanobacteriota</taxon>
        <taxon>Stenosarchaea group</taxon>
        <taxon>Halobacteria</taxon>
        <taxon>Halobacteriales</taxon>
        <taxon>Haloferacaceae</taxon>
        <taxon>Salinirubrum</taxon>
    </lineage>
</organism>
<reference evidence="1 2" key="1">
    <citation type="journal article" date="2019" name="Int. J. Syst. Evol. Microbiol.">
        <title>The Global Catalogue of Microorganisms (GCM) 10K type strain sequencing project: providing services to taxonomists for standard genome sequencing and annotation.</title>
        <authorList>
            <consortium name="The Broad Institute Genomics Platform"/>
            <consortium name="The Broad Institute Genome Sequencing Center for Infectious Disease"/>
            <person name="Wu L."/>
            <person name="Ma J."/>
        </authorList>
    </citation>
    <scope>NUCLEOTIDE SEQUENCE [LARGE SCALE GENOMIC DNA]</scope>
    <source>
        <strain evidence="1 2">CGMCC 1.12237</strain>
    </source>
</reference>
<dbReference type="RefSeq" id="WP_227231053.1">
    <property type="nucleotide sequence ID" value="NZ_JAJCVJ010000003.1"/>
</dbReference>
<dbReference type="Proteomes" id="UP001596201">
    <property type="component" value="Unassembled WGS sequence"/>
</dbReference>
<dbReference type="SUPFAM" id="SSF48452">
    <property type="entry name" value="TPR-like"/>
    <property type="match status" value="1"/>
</dbReference>
<gene>
    <name evidence="1" type="ORF">ACFPJ5_18880</name>
</gene>
<sequence>MTRNSDSRPQHRSERPERAIDPVLLNALADVASDERRVLADEASDAIVGQALTDATSAAERERFRDVIGRLRTTGEMNADSREAVDTVVDAVRDHLTAAGTRVTVDHEVPIPADPVETAVYDFTMTRDATRLTGLDLPEAVGDHVEDGARLSEAGEFEAAAEAFTRATDEAKTGDGSVTARTLTAWAHHWAGDDHAAIDFVEEALHLHTDAWLPTLAGFSADPDPAFARPQQFRDGKYAAMAALRYTVDTPDGTSLTPALARRNDDGEIDSWVELEGTDECTPIHRLGAGPVLRLRLTGEVPAFPAIHSYYVGLGIVDLEVTELREVYRLLVNGPAGDGVTETITVERTD</sequence>
<evidence type="ECO:0000313" key="1">
    <source>
        <dbReference type="EMBL" id="MFC5368996.1"/>
    </source>
</evidence>
<comment type="caution">
    <text evidence="1">The sequence shown here is derived from an EMBL/GenBank/DDBJ whole genome shotgun (WGS) entry which is preliminary data.</text>
</comment>
<evidence type="ECO:0000313" key="2">
    <source>
        <dbReference type="Proteomes" id="UP001596201"/>
    </source>
</evidence>
<dbReference type="AlphaFoldDB" id="A0ABD5RG50"/>
<protein>
    <submittedName>
        <fullName evidence="1">Uncharacterized protein</fullName>
    </submittedName>
</protein>
<dbReference type="InterPro" id="IPR011990">
    <property type="entry name" value="TPR-like_helical_dom_sf"/>
</dbReference>
<dbReference type="EMBL" id="JBHSKX010000004">
    <property type="protein sequence ID" value="MFC5368996.1"/>
    <property type="molecule type" value="Genomic_DNA"/>
</dbReference>
<keyword evidence="2" id="KW-1185">Reference proteome</keyword>
<name>A0ABD5RG50_9EURY</name>
<accession>A0ABD5RG50</accession>
<proteinExistence type="predicted"/>